<dbReference type="Proteomes" id="UP000002039">
    <property type="component" value="Unassembled WGS sequence"/>
</dbReference>
<feature type="region of interest" description="Disordered" evidence="1">
    <location>
        <begin position="1"/>
        <end position="34"/>
    </location>
</feature>
<evidence type="ECO:0000256" key="1">
    <source>
        <dbReference type="SAM" id="MobiDB-lite"/>
    </source>
</evidence>
<protein>
    <submittedName>
        <fullName evidence="2">Uncharacterized protein</fullName>
    </submittedName>
</protein>
<proteinExistence type="predicted"/>
<keyword evidence="3" id="KW-1185">Reference proteome</keyword>
<dbReference type="GeneID" id="69030117"/>
<sequence length="120" mass="13222">MTVIDNDSKSNRRQHSNLEGQKAALFPKAAQTREGMVEKKATSKQAFMIRGDTSKLPHFFSPQNNFVGSSPACTLAYMHVRAAAVGGNDVVKRKGNHVSSHAYEDGRQYKSPLFLKEVLG</sequence>
<name>A0ABP2EQE0_AJEDR</name>
<feature type="compositionally biased region" description="Basic and acidic residues" evidence="1">
    <location>
        <begin position="1"/>
        <end position="10"/>
    </location>
</feature>
<organism evidence="2 3">
    <name type="scientific">Ajellomyces dermatitidis (strain ER-3 / ATCC MYA-2586)</name>
    <name type="common">Blastomyces dermatitidis</name>
    <dbReference type="NCBI Taxonomy" id="559297"/>
    <lineage>
        <taxon>Eukaryota</taxon>
        <taxon>Fungi</taxon>
        <taxon>Dikarya</taxon>
        <taxon>Ascomycota</taxon>
        <taxon>Pezizomycotina</taxon>
        <taxon>Eurotiomycetes</taxon>
        <taxon>Eurotiomycetidae</taxon>
        <taxon>Onygenales</taxon>
        <taxon>Ajellomycetaceae</taxon>
        <taxon>Blastomyces</taxon>
    </lineage>
</organism>
<reference evidence="3" key="1">
    <citation type="journal article" date="2015" name="PLoS Genet.">
        <title>The dynamic genome and transcriptome of the human fungal pathogen Blastomyces and close relative Emmonsia.</title>
        <authorList>
            <person name="Munoz J.F."/>
            <person name="Gauthier G.M."/>
            <person name="Desjardins C.A."/>
            <person name="Gallo J.E."/>
            <person name="Holder J."/>
            <person name="Sullivan T.D."/>
            <person name="Marty A.J."/>
            <person name="Carmen J.C."/>
            <person name="Chen Z."/>
            <person name="Ding L."/>
            <person name="Gujja S."/>
            <person name="Magrini V."/>
            <person name="Misas E."/>
            <person name="Mitreva M."/>
            <person name="Priest M."/>
            <person name="Saif S."/>
            <person name="Whiston E.A."/>
            <person name="Young S."/>
            <person name="Zeng Q."/>
            <person name="Goldman W.E."/>
            <person name="Mardis E.R."/>
            <person name="Taylor J.W."/>
            <person name="McEwen J.G."/>
            <person name="Clay O.K."/>
            <person name="Klein B.S."/>
            <person name="Cuomo C.A."/>
        </authorList>
    </citation>
    <scope>NUCLEOTIDE SEQUENCE [LARGE SCALE GENOMIC DNA]</scope>
    <source>
        <strain evidence="3">ER-3 / ATCC MYA-2586</strain>
    </source>
</reference>
<dbReference type="EMBL" id="EQ999983">
    <property type="protein sequence ID" value="EEQ85301.1"/>
    <property type="molecule type" value="Genomic_DNA"/>
</dbReference>
<gene>
    <name evidence="2" type="ORF">BDCG_08570</name>
</gene>
<evidence type="ECO:0000313" key="3">
    <source>
        <dbReference type="Proteomes" id="UP000002039"/>
    </source>
</evidence>
<dbReference type="RefSeq" id="XP_045273084.1">
    <property type="nucleotide sequence ID" value="XM_045424354.1"/>
</dbReference>
<evidence type="ECO:0000313" key="2">
    <source>
        <dbReference type="EMBL" id="EEQ85301.1"/>
    </source>
</evidence>
<accession>A0ABP2EQE0</accession>